<dbReference type="Pfam" id="PF00465">
    <property type="entry name" value="Fe-ADH"/>
    <property type="match status" value="1"/>
</dbReference>
<evidence type="ECO:0000259" key="3">
    <source>
        <dbReference type="Pfam" id="PF25137"/>
    </source>
</evidence>
<dbReference type="SUPFAM" id="SSF56796">
    <property type="entry name" value="Dehydroquinate synthase-like"/>
    <property type="match status" value="1"/>
</dbReference>
<dbReference type="GO" id="GO:0005829">
    <property type="term" value="C:cytosol"/>
    <property type="evidence" value="ECO:0007669"/>
    <property type="project" value="TreeGrafter"/>
</dbReference>
<dbReference type="GO" id="GO:0046872">
    <property type="term" value="F:metal ion binding"/>
    <property type="evidence" value="ECO:0007669"/>
    <property type="project" value="InterPro"/>
</dbReference>
<dbReference type="PANTHER" id="PTHR43633:SF1">
    <property type="entry name" value="ALCOHOL DEHYDROGENASE YQHD"/>
    <property type="match status" value="1"/>
</dbReference>
<gene>
    <name evidence="4" type="ORF">S03H2_08494</name>
</gene>
<proteinExistence type="predicted"/>
<feature type="domain" description="Alcohol dehydrogenase iron-type/glycerol dehydrogenase GldA" evidence="2">
    <location>
        <begin position="2"/>
        <end position="78"/>
    </location>
</feature>
<reference evidence="4" key="1">
    <citation type="journal article" date="2014" name="Front. Microbiol.">
        <title>High frequency of phylogenetically diverse reductive dehalogenase-homologous genes in deep subseafloor sedimentary metagenomes.</title>
        <authorList>
            <person name="Kawai M."/>
            <person name="Futagami T."/>
            <person name="Toyoda A."/>
            <person name="Takaki Y."/>
            <person name="Nishi S."/>
            <person name="Hori S."/>
            <person name="Arai W."/>
            <person name="Tsubouchi T."/>
            <person name="Morono Y."/>
            <person name="Uchiyama I."/>
            <person name="Ito T."/>
            <person name="Fujiyama A."/>
            <person name="Inagaki F."/>
            <person name="Takami H."/>
        </authorList>
    </citation>
    <scope>NUCLEOTIDE SEQUENCE</scope>
    <source>
        <strain evidence="4">Expedition CK06-06</strain>
    </source>
</reference>
<dbReference type="EMBL" id="BARU01004135">
    <property type="protein sequence ID" value="GAH18679.1"/>
    <property type="molecule type" value="Genomic_DNA"/>
</dbReference>
<dbReference type="CDD" id="cd08187">
    <property type="entry name" value="BDH"/>
    <property type="match status" value="1"/>
</dbReference>
<feature type="non-terminal residue" evidence="4">
    <location>
        <position position="250"/>
    </location>
</feature>
<dbReference type="AlphaFoldDB" id="X1ENJ0"/>
<dbReference type="InterPro" id="IPR044731">
    <property type="entry name" value="BDH-like"/>
</dbReference>
<sequence>MIDSAKIIAVCITEQCSGWDVMKGLRDPKRVVPIIAVLTLAATGSEMNAVAVVQNNKTMEKFGYRHPVMFPSHSFMDPAYTCSVPPDHTGYGIADLIAHVLENYFGQGDASLSDRFAASIILEAMEYGPRLMNDLNNYDLRARIMWAATTALNGLLSCGRANGEFTSHALGHQLSLLYDTTHGASLSIAFPAWMKHMKPKIGQRLEKLGQDLFGDTSAERTIERLESFFRQVQCPIRLGDIGITADKKDE</sequence>
<evidence type="ECO:0000313" key="4">
    <source>
        <dbReference type="EMBL" id="GAH18679.1"/>
    </source>
</evidence>
<evidence type="ECO:0000259" key="2">
    <source>
        <dbReference type="Pfam" id="PF00465"/>
    </source>
</evidence>
<organism evidence="4">
    <name type="scientific">marine sediment metagenome</name>
    <dbReference type="NCBI Taxonomy" id="412755"/>
    <lineage>
        <taxon>unclassified sequences</taxon>
        <taxon>metagenomes</taxon>
        <taxon>ecological metagenomes</taxon>
    </lineage>
</organism>
<dbReference type="GO" id="GO:0008106">
    <property type="term" value="F:alcohol dehydrogenase (NADP+) activity"/>
    <property type="evidence" value="ECO:0007669"/>
    <property type="project" value="TreeGrafter"/>
</dbReference>
<dbReference type="InterPro" id="IPR056798">
    <property type="entry name" value="ADH_Fe_C"/>
</dbReference>
<dbReference type="InterPro" id="IPR001670">
    <property type="entry name" value="ADH_Fe/GldA"/>
</dbReference>
<dbReference type="Gene3D" id="1.20.1090.10">
    <property type="entry name" value="Dehydroquinate synthase-like - alpha domain"/>
    <property type="match status" value="1"/>
</dbReference>
<evidence type="ECO:0000256" key="1">
    <source>
        <dbReference type="ARBA" id="ARBA00023002"/>
    </source>
</evidence>
<dbReference type="Pfam" id="PF25137">
    <property type="entry name" value="ADH_Fe_C"/>
    <property type="match status" value="1"/>
</dbReference>
<name>X1ENJ0_9ZZZZ</name>
<dbReference type="GO" id="GO:1990362">
    <property type="term" value="F:butanol dehydrogenase (NAD+) activity"/>
    <property type="evidence" value="ECO:0007669"/>
    <property type="project" value="InterPro"/>
</dbReference>
<protein>
    <submittedName>
        <fullName evidence="4">Uncharacterized protein</fullName>
    </submittedName>
</protein>
<feature type="domain" description="Fe-containing alcohol dehydrogenase-like C-terminal" evidence="3">
    <location>
        <begin position="94"/>
        <end position="247"/>
    </location>
</feature>
<dbReference type="PANTHER" id="PTHR43633">
    <property type="entry name" value="ALCOHOL DEHYDROGENASE YQHD"/>
    <property type="match status" value="1"/>
</dbReference>
<keyword evidence="1" id="KW-0560">Oxidoreductase</keyword>
<accession>X1ENJ0</accession>
<dbReference type="GO" id="GO:1990002">
    <property type="term" value="F:methylglyoxal reductase (NADPH) (acetol producing) activity"/>
    <property type="evidence" value="ECO:0007669"/>
    <property type="project" value="TreeGrafter"/>
</dbReference>
<comment type="caution">
    <text evidence="4">The sequence shown here is derived from an EMBL/GenBank/DDBJ whole genome shotgun (WGS) entry which is preliminary data.</text>
</comment>
<dbReference type="Gene3D" id="3.40.50.1970">
    <property type="match status" value="1"/>
</dbReference>